<feature type="compositionally biased region" description="Acidic residues" evidence="4">
    <location>
        <begin position="35"/>
        <end position="63"/>
    </location>
</feature>
<dbReference type="GO" id="GO:0010494">
    <property type="term" value="C:cytoplasmic stress granule"/>
    <property type="evidence" value="ECO:0007669"/>
    <property type="project" value="EnsemblFungi"/>
</dbReference>
<dbReference type="Pfam" id="PF05470">
    <property type="entry name" value="eIF-3c_N"/>
    <property type="match status" value="2"/>
</dbReference>
<name>G8C0A5_TETPH</name>
<dbReference type="GO" id="GO:0043614">
    <property type="term" value="C:multi-eIF complex"/>
    <property type="evidence" value="ECO:0007669"/>
    <property type="project" value="EnsemblFungi"/>
</dbReference>
<dbReference type="KEGG" id="tpf:TPHA_0L02320"/>
<accession>G8C0A5</accession>
<keyword evidence="3" id="KW-0648">Protein biosynthesis</keyword>
<dbReference type="OMA" id="FRCGLIK"/>
<dbReference type="RefSeq" id="XP_003688017.1">
    <property type="nucleotide sequence ID" value="XM_003687969.1"/>
</dbReference>
<dbReference type="PANTHER" id="PTHR13937:SF0">
    <property type="entry name" value="EUKARYOTIC TRANSLATION INITIATION FACTOR 3 SUBUNIT C-RELATED"/>
    <property type="match status" value="1"/>
</dbReference>
<feature type="domain" description="PCI" evidence="5">
    <location>
        <begin position="623"/>
        <end position="798"/>
    </location>
</feature>
<feature type="compositionally biased region" description="Low complexity" evidence="4">
    <location>
        <begin position="8"/>
        <end position="34"/>
    </location>
</feature>
<evidence type="ECO:0000313" key="6">
    <source>
        <dbReference type="EMBL" id="CCE65583.1"/>
    </source>
</evidence>
<dbReference type="STRING" id="1071381.G8C0A5"/>
<dbReference type="Proteomes" id="UP000005666">
    <property type="component" value="Chromosome 12"/>
</dbReference>
<evidence type="ECO:0000256" key="2">
    <source>
        <dbReference type="ARBA" id="ARBA00022540"/>
    </source>
</evidence>
<evidence type="ECO:0000313" key="7">
    <source>
        <dbReference type="Proteomes" id="UP000005666"/>
    </source>
</evidence>
<dbReference type="GO" id="GO:0016282">
    <property type="term" value="C:eukaryotic 43S preinitiation complex"/>
    <property type="evidence" value="ECO:0007669"/>
    <property type="project" value="EnsemblFungi"/>
</dbReference>
<dbReference type="GO" id="GO:0071540">
    <property type="term" value="C:eukaryotic translation initiation factor 3 complex, eIF3e"/>
    <property type="evidence" value="ECO:0007669"/>
    <property type="project" value="EnsemblFungi"/>
</dbReference>
<dbReference type="GeneID" id="11531729"/>
<reference evidence="6 7" key="1">
    <citation type="journal article" date="2011" name="Proc. Natl. Acad. Sci. U.S.A.">
        <title>Evolutionary erosion of yeast sex chromosomes by mating-type switching accidents.</title>
        <authorList>
            <person name="Gordon J.L."/>
            <person name="Armisen D."/>
            <person name="Proux-Wera E."/>
            <person name="Oheigeartaigh S.S."/>
            <person name="Byrne K.P."/>
            <person name="Wolfe K.H."/>
        </authorList>
    </citation>
    <scope>NUCLEOTIDE SEQUENCE [LARGE SCALE GENOMIC DNA]</scope>
    <source>
        <strain evidence="7">ATCC 24235 / CBS 4417 / NBRC 1672 / NRRL Y-8282 / UCD 70-5</strain>
    </source>
</reference>
<dbReference type="GO" id="GO:0031369">
    <property type="term" value="F:translation initiation factor binding"/>
    <property type="evidence" value="ECO:0007669"/>
    <property type="project" value="EnsemblFungi"/>
</dbReference>
<dbReference type="InterPro" id="IPR008905">
    <property type="entry name" value="EIF3C_N_dom"/>
</dbReference>
<dbReference type="GO" id="GO:0003743">
    <property type="term" value="F:translation initiation factor activity"/>
    <property type="evidence" value="ECO:0007669"/>
    <property type="project" value="UniProtKB-KW"/>
</dbReference>
<protein>
    <recommendedName>
        <fullName evidence="5">PCI domain-containing protein</fullName>
    </recommendedName>
</protein>
<dbReference type="SMART" id="SM00088">
    <property type="entry name" value="PINT"/>
    <property type="match status" value="1"/>
</dbReference>
<organism evidence="6 7">
    <name type="scientific">Tetrapisispora phaffii (strain ATCC 24235 / CBS 4417 / NBRC 1672 / NRRL Y-8282 / UCD 70-5)</name>
    <name type="common">Yeast</name>
    <name type="synonym">Fabospora phaffii</name>
    <dbReference type="NCBI Taxonomy" id="1071381"/>
    <lineage>
        <taxon>Eukaryota</taxon>
        <taxon>Fungi</taxon>
        <taxon>Dikarya</taxon>
        <taxon>Ascomycota</taxon>
        <taxon>Saccharomycotina</taxon>
        <taxon>Saccharomycetes</taxon>
        <taxon>Saccharomycetales</taxon>
        <taxon>Saccharomycetaceae</taxon>
        <taxon>Tetrapisispora</taxon>
    </lineage>
</organism>
<dbReference type="GO" id="GO:0008541">
    <property type="term" value="C:proteasome regulatory particle, lid subcomplex"/>
    <property type="evidence" value="ECO:0007669"/>
    <property type="project" value="UniProtKB-ARBA"/>
</dbReference>
<evidence type="ECO:0000256" key="3">
    <source>
        <dbReference type="ARBA" id="ARBA00022917"/>
    </source>
</evidence>
<dbReference type="eggNOG" id="KOG1076">
    <property type="taxonomic scope" value="Eukaryota"/>
</dbReference>
<dbReference type="GO" id="GO:0003723">
    <property type="term" value="F:RNA binding"/>
    <property type="evidence" value="ECO:0007669"/>
    <property type="project" value="InterPro"/>
</dbReference>
<keyword evidence="2" id="KW-0396">Initiation factor</keyword>
<feature type="region of interest" description="Disordered" evidence="4">
    <location>
        <begin position="1"/>
        <end position="76"/>
    </location>
</feature>
<evidence type="ECO:0000259" key="5">
    <source>
        <dbReference type="PROSITE" id="PS50250"/>
    </source>
</evidence>
<dbReference type="SUPFAM" id="SSF46785">
    <property type="entry name" value="Winged helix' DNA-binding domain"/>
    <property type="match status" value="1"/>
</dbReference>
<dbReference type="PROSITE" id="PS50250">
    <property type="entry name" value="PCI"/>
    <property type="match status" value="1"/>
</dbReference>
<dbReference type="InterPro" id="IPR000717">
    <property type="entry name" value="PCI_dom"/>
</dbReference>
<dbReference type="AlphaFoldDB" id="G8C0A5"/>
<keyword evidence="1" id="KW-0963">Cytoplasm</keyword>
<dbReference type="InterPro" id="IPR027516">
    <property type="entry name" value="EIF3C"/>
</dbReference>
<dbReference type="HOGENOM" id="CLU_004304_0_2_1"/>
<evidence type="ECO:0000256" key="1">
    <source>
        <dbReference type="ARBA" id="ARBA00022490"/>
    </source>
</evidence>
<evidence type="ECO:0000256" key="4">
    <source>
        <dbReference type="SAM" id="MobiDB-lite"/>
    </source>
</evidence>
<gene>
    <name evidence="6" type="primary">TPHA0L02320</name>
    <name evidence="6" type="ordered locus">TPHA_0L02320</name>
</gene>
<sequence length="827" mass="94199">MSRFFATSYDYDSGSSSSEEELLSASEESLLSSSSEEEIAESSDDSEFFNDEEESESDFDSDDSDAKPYGPDWFKKQEFRKGPANKFLKRRNAGLSSDDDFSDDESNKKVVKSAKEKLLDELRASSSKIDIAELTNDWSIILNEFDTVAKLIVRSKQQNFGTPNIYVKIIAQITDAVNNAESTEFENKITAKAFNTTKQRVKKSAREIEDLLTKYKEDPDSFENELDQDIKGQSSFNTPELDNFVINAKKPGALSSIVTASVEAGFFPSLQIVLESRGKKNVDQTQLIESMEHLLSIASTTYEKIVAYLTLIPIRFDASSNFSYQPLESWKKSFNDIESLLYLLDENLDKFAVTEFTSVNDSIETQPEANAEGVVQVLGSLFSFVERLDDEFNKSLLNTDPHSSDYLQRLKDEQHVYNLILKIQVYFEKTLTAKTDEEKEAYLARVFVRRLDHIYYKANSLIAVMESKAWDYVPKVYDSKYVKFEGEATNAYLSSLIKTLSESLTKQEGSNTSLSKRGVLYQVYYTALNEEFSSAKEMLLESKIQSFINKSDPSLQILFNRVVVQLGLSAFKNWSIEECHQILNDLLAASHLREILGQQSLQRMASTGNSTTADDREKLCLPFHEHINIDLIDVVFLTCSLLIEIPQMTAFYSGIKIKKIPFSQKSIRRSLEHYDKSSLQGPPETSRDYILNAAKAMQRGSWKESFEYLNSIKAWKLLPNSEQVLKSLAASVQVESLKTYFFTNKRFYNEISIEKLSNLFDLSSEKVAETLQQVIDEYSIEASIDEEKTLITINKCDEITKLEEVASKLNKEIKIAKEHLRPNRGRR</sequence>
<proteinExistence type="predicted"/>
<dbReference type="PANTHER" id="PTHR13937">
    <property type="entry name" value="EUKARYOTIC TRANSLATION INITATION FACTOR 3, SUBUNIT 8 EIF3S8 -RELATED"/>
    <property type="match status" value="1"/>
</dbReference>
<keyword evidence="7" id="KW-1185">Reference proteome</keyword>
<dbReference type="EMBL" id="HE612867">
    <property type="protein sequence ID" value="CCE65583.1"/>
    <property type="molecule type" value="Genomic_DNA"/>
</dbReference>
<dbReference type="OrthoDB" id="29647at2759"/>
<dbReference type="GO" id="GO:0071541">
    <property type="term" value="C:eukaryotic translation initiation factor 3 complex, eIF3m"/>
    <property type="evidence" value="ECO:0007669"/>
    <property type="project" value="EnsemblFungi"/>
</dbReference>
<dbReference type="Pfam" id="PF01399">
    <property type="entry name" value="PCI"/>
    <property type="match status" value="1"/>
</dbReference>
<dbReference type="InterPro" id="IPR036390">
    <property type="entry name" value="WH_DNA-bd_sf"/>
</dbReference>